<evidence type="ECO:0000313" key="2">
    <source>
        <dbReference type="Proteomes" id="UP000270924"/>
    </source>
</evidence>
<dbReference type="AlphaFoldDB" id="A0A3P7FBE1"/>
<evidence type="ECO:0000313" key="1">
    <source>
        <dbReference type="EMBL" id="VDM08118.1"/>
    </source>
</evidence>
<keyword evidence="2" id="KW-1185">Reference proteome</keyword>
<gene>
    <name evidence="1" type="ORF">WBA_LOCUS1504</name>
</gene>
<name>A0A3P7FBE1_WUCBA</name>
<organism evidence="1 2">
    <name type="scientific">Wuchereria bancrofti</name>
    <dbReference type="NCBI Taxonomy" id="6293"/>
    <lineage>
        <taxon>Eukaryota</taxon>
        <taxon>Metazoa</taxon>
        <taxon>Ecdysozoa</taxon>
        <taxon>Nematoda</taxon>
        <taxon>Chromadorea</taxon>
        <taxon>Rhabditida</taxon>
        <taxon>Spirurina</taxon>
        <taxon>Spiruromorpha</taxon>
        <taxon>Filarioidea</taxon>
        <taxon>Onchocercidae</taxon>
        <taxon>Wuchereria</taxon>
    </lineage>
</organism>
<protein>
    <submittedName>
        <fullName evidence="1">Uncharacterized protein</fullName>
    </submittedName>
</protein>
<dbReference type="Proteomes" id="UP000270924">
    <property type="component" value="Unassembled WGS sequence"/>
</dbReference>
<dbReference type="InParanoid" id="A0A3P7FBE1"/>
<proteinExistence type="predicted"/>
<sequence>MFNLMRLYECSLRSSERSLQLMQTSCRNEQQQRDLRGATTQLRQMSEPKLKKKERNVLKYCYVVQGYSAHYLNG</sequence>
<reference evidence="1 2" key="1">
    <citation type="submission" date="2018-11" db="EMBL/GenBank/DDBJ databases">
        <authorList>
            <consortium name="Pathogen Informatics"/>
        </authorList>
    </citation>
    <scope>NUCLEOTIDE SEQUENCE [LARGE SCALE GENOMIC DNA]</scope>
</reference>
<accession>A0A3P7FBE1</accession>
<dbReference type="EMBL" id="UYWW01000317">
    <property type="protein sequence ID" value="VDM08118.1"/>
    <property type="molecule type" value="Genomic_DNA"/>
</dbReference>